<keyword evidence="1" id="KW-0436">Ligase</keyword>
<reference evidence="1 2" key="1">
    <citation type="submission" date="2023-08" db="EMBL/GenBank/DDBJ databases">
        <title>Nocardioides seae sp. nov., a bacterium isolated from a soil.</title>
        <authorList>
            <person name="Wang X."/>
        </authorList>
    </citation>
    <scope>NUCLEOTIDE SEQUENCE [LARGE SCALE GENOMIC DNA]</scope>
    <source>
        <strain evidence="1 2">YZH12</strain>
    </source>
</reference>
<dbReference type="SUPFAM" id="SSF55144">
    <property type="entry name" value="LigT-like"/>
    <property type="match status" value="1"/>
</dbReference>
<dbReference type="Gene3D" id="3.90.1140.10">
    <property type="entry name" value="Cyclic phosphodiesterase"/>
    <property type="match status" value="1"/>
</dbReference>
<dbReference type="Pfam" id="PF13563">
    <property type="entry name" value="2_5_RNA_ligase2"/>
    <property type="match status" value="1"/>
</dbReference>
<name>A0ABU3PQE9_9ACTN</name>
<gene>
    <name evidence="1" type="ORF">RDV89_00090</name>
</gene>
<dbReference type="InterPro" id="IPR009097">
    <property type="entry name" value="Cyclic_Pdiesterase"/>
</dbReference>
<evidence type="ECO:0000313" key="2">
    <source>
        <dbReference type="Proteomes" id="UP001268542"/>
    </source>
</evidence>
<protein>
    <submittedName>
        <fullName evidence="1">2'-5' RNA ligase family protein</fullName>
    </submittedName>
</protein>
<dbReference type="EMBL" id="JAVYII010000001">
    <property type="protein sequence ID" value="MDT9591443.1"/>
    <property type="molecule type" value="Genomic_DNA"/>
</dbReference>
<keyword evidence="2" id="KW-1185">Reference proteome</keyword>
<comment type="caution">
    <text evidence="1">The sequence shown here is derived from an EMBL/GenBank/DDBJ whole genome shotgun (WGS) entry which is preliminary data.</text>
</comment>
<proteinExistence type="predicted"/>
<dbReference type="GO" id="GO:0016874">
    <property type="term" value="F:ligase activity"/>
    <property type="evidence" value="ECO:0007669"/>
    <property type="project" value="UniProtKB-KW"/>
</dbReference>
<dbReference type="Proteomes" id="UP001268542">
    <property type="component" value="Unassembled WGS sequence"/>
</dbReference>
<evidence type="ECO:0000313" key="1">
    <source>
        <dbReference type="EMBL" id="MDT9591443.1"/>
    </source>
</evidence>
<accession>A0ABU3PQE9</accession>
<organism evidence="1 2">
    <name type="scientific">Nocardioides imazamoxiresistens</name>
    <dbReference type="NCBI Taxonomy" id="3231893"/>
    <lineage>
        <taxon>Bacteria</taxon>
        <taxon>Bacillati</taxon>
        <taxon>Actinomycetota</taxon>
        <taxon>Actinomycetes</taxon>
        <taxon>Propionibacteriales</taxon>
        <taxon>Nocardioidaceae</taxon>
        <taxon>Nocardioides</taxon>
    </lineage>
</organism>
<dbReference type="RefSeq" id="WP_315730407.1">
    <property type="nucleotide sequence ID" value="NZ_JAVYII010000001.1"/>
</dbReference>
<sequence>MRDSLDLLLDGPGEAAVRAEWDALSAAGVPSSGDRTGGHHGPHVTVAERDRVAEDLEARLDELAVRLPLTLRLGPPLVLGGPGRRVLARAVVATPALLDLHAAAAAVLGPGGPPHGEVGAWTPHVTLSGRLGDDDVAGALGALGEAYAVRAVRLRRWMPASGTVRDLPRR</sequence>